<dbReference type="AlphaFoldDB" id="A0A1B6D2G1"/>
<dbReference type="PRINTS" id="PR01873">
    <property type="entry name" value="CYTCOXIDASE4"/>
</dbReference>
<evidence type="ECO:0000256" key="4">
    <source>
        <dbReference type="ARBA" id="ARBA00022792"/>
    </source>
</evidence>
<dbReference type="InterPro" id="IPR013288">
    <property type="entry name" value="Cyt_c_oxidase_su4"/>
</dbReference>
<dbReference type="PANTHER" id="PTHR10707:SF10">
    <property type="entry name" value="CYTOCHROME C OXIDASE SUBUNIT 4"/>
    <property type="match status" value="1"/>
</dbReference>
<dbReference type="FunFam" id="1.10.442.10:FF:000001">
    <property type="entry name" value="Cytochrome c oxidase subunit 4 isoform 1"/>
    <property type="match status" value="1"/>
</dbReference>
<comment type="subunit">
    <text evidence="10">Component of the cytochrome c oxidase (complex IV, CIV), a multisubunit enzyme composed of 14 subunits.</text>
</comment>
<keyword evidence="8 10" id="KW-0496">Mitochondrion</keyword>
<dbReference type="GO" id="GO:0045277">
    <property type="term" value="C:respiratory chain complex IV"/>
    <property type="evidence" value="ECO:0007669"/>
    <property type="project" value="InterPro"/>
</dbReference>
<dbReference type="InterPro" id="IPR036639">
    <property type="entry name" value="Cyt_c_oxidase_su4_sf"/>
</dbReference>
<dbReference type="UniPathway" id="UPA00705"/>
<evidence type="ECO:0000256" key="2">
    <source>
        <dbReference type="ARBA" id="ARBA00008135"/>
    </source>
</evidence>
<comment type="similarity">
    <text evidence="2 10">Belongs to the cytochrome c oxidase IV family.</text>
</comment>
<keyword evidence="7" id="KW-0560">Oxidoreductase</keyword>
<evidence type="ECO:0000256" key="5">
    <source>
        <dbReference type="ARBA" id="ARBA00022946"/>
    </source>
</evidence>
<name>A0A1B6D2G1_9HEMI</name>
<comment type="pathway">
    <text evidence="10">Energy metabolism; oxidative phosphorylation.</text>
</comment>
<organism evidence="11">
    <name type="scientific">Clastoptera arizonana</name>
    <name type="common">Arizona spittle bug</name>
    <dbReference type="NCBI Taxonomy" id="38151"/>
    <lineage>
        <taxon>Eukaryota</taxon>
        <taxon>Metazoa</taxon>
        <taxon>Ecdysozoa</taxon>
        <taxon>Arthropoda</taxon>
        <taxon>Hexapoda</taxon>
        <taxon>Insecta</taxon>
        <taxon>Pterygota</taxon>
        <taxon>Neoptera</taxon>
        <taxon>Paraneoptera</taxon>
        <taxon>Hemiptera</taxon>
        <taxon>Auchenorrhyncha</taxon>
        <taxon>Cercopoidea</taxon>
        <taxon>Clastopteridae</taxon>
        <taxon>Clastoptera</taxon>
    </lineage>
</organism>
<keyword evidence="5" id="KW-0809">Transit peptide</keyword>
<feature type="transmembrane region" description="Helical" evidence="10">
    <location>
        <begin position="120"/>
        <end position="142"/>
    </location>
</feature>
<gene>
    <name evidence="11" type="ORF">g.2012</name>
</gene>
<dbReference type="SUPFAM" id="SSF81406">
    <property type="entry name" value="Mitochondrial cytochrome c oxidase subunit IV"/>
    <property type="match status" value="1"/>
</dbReference>
<reference evidence="11" key="1">
    <citation type="submission" date="2015-12" db="EMBL/GenBank/DDBJ databases">
        <title>De novo transcriptome assembly of four potential Pierce s Disease insect vectors from Arizona vineyards.</title>
        <authorList>
            <person name="Tassone E.E."/>
        </authorList>
    </citation>
    <scope>NUCLEOTIDE SEQUENCE</scope>
</reference>
<comment type="subcellular location">
    <subcellularLocation>
        <location evidence="1 10">Mitochondrion inner membrane</location>
        <topology evidence="1 10">Single-pass membrane protein</topology>
    </subcellularLocation>
</comment>
<evidence type="ECO:0000256" key="7">
    <source>
        <dbReference type="ARBA" id="ARBA00023002"/>
    </source>
</evidence>
<evidence type="ECO:0000313" key="11">
    <source>
        <dbReference type="EMBL" id="JAS19836.1"/>
    </source>
</evidence>
<sequence length="186" mass="21621">MAGHALLKTASRTIQKLPACSFIRCAHGSAVMSPEYLHKIGKREIVGPSFNGEPNYMDRVDFPLPAVRYKEETPEIKALREKEKGDWRKLTVEEKKQLYRFSFKQTLVEIRAPTGQWKSILGCTLMFCSLSLWIYMGMKLFVYDPLPDSFSLENRQAQLQRMIDLRIGHVDGISSKWDYDKNEWKK</sequence>
<evidence type="ECO:0000256" key="9">
    <source>
        <dbReference type="ARBA" id="ARBA00023136"/>
    </source>
</evidence>
<keyword evidence="4 10" id="KW-0999">Mitochondrion inner membrane</keyword>
<dbReference type="PANTHER" id="PTHR10707">
    <property type="entry name" value="CYTOCHROME C OXIDASE SUBUNIT IV"/>
    <property type="match status" value="1"/>
</dbReference>
<keyword evidence="9 10" id="KW-0472">Membrane</keyword>
<dbReference type="Pfam" id="PF02936">
    <property type="entry name" value="COX4"/>
    <property type="match status" value="1"/>
</dbReference>
<keyword evidence="6 10" id="KW-1133">Transmembrane helix</keyword>
<comment type="function">
    <text evidence="10">Component of the cytochrome c oxidase, the last enzyme in the mitochondrial electron transport chain which drives oxidative phosphorylation.</text>
</comment>
<dbReference type="GO" id="GO:0006123">
    <property type="term" value="P:mitochondrial electron transport, cytochrome c to oxygen"/>
    <property type="evidence" value="ECO:0007669"/>
    <property type="project" value="InterPro"/>
</dbReference>
<dbReference type="InterPro" id="IPR004203">
    <property type="entry name" value="Cyt_c_oxidase_su4_fam"/>
</dbReference>
<evidence type="ECO:0000256" key="1">
    <source>
        <dbReference type="ARBA" id="ARBA00004434"/>
    </source>
</evidence>
<dbReference type="GO" id="GO:0016491">
    <property type="term" value="F:oxidoreductase activity"/>
    <property type="evidence" value="ECO:0007669"/>
    <property type="project" value="UniProtKB-KW"/>
</dbReference>
<keyword evidence="3 10" id="KW-0812">Transmembrane</keyword>
<protein>
    <recommendedName>
        <fullName evidence="10">Cytochrome c oxidase subunit 4</fullName>
    </recommendedName>
</protein>
<evidence type="ECO:0000256" key="10">
    <source>
        <dbReference type="RuleBase" id="RU367145"/>
    </source>
</evidence>
<evidence type="ECO:0000256" key="8">
    <source>
        <dbReference type="ARBA" id="ARBA00023128"/>
    </source>
</evidence>
<dbReference type="EMBL" id="GEDC01017462">
    <property type="protein sequence ID" value="JAS19836.1"/>
    <property type="molecule type" value="Transcribed_RNA"/>
</dbReference>
<evidence type="ECO:0000256" key="3">
    <source>
        <dbReference type="ARBA" id="ARBA00022692"/>
    </source>
</evidence>
<dbReference type="GO" id="GO:0005743">
    <property type="term" value="C:mitochondrial inner membrane"/>
    <property type="evidence" value="ECO:0007669"/>
    <property type="project" value="UniProtKB-SubCell"/>
</dbReference>
<dbReference type="CDD" id="cd00922">
    <property type="entry name" value="Cyt_c_Oxidase_IV"/>
    <property type="match status" value="1"/>
</dbReference>
<proteinExistence type="inferred from homology"/>
<accession>A0A1B6D2G1</accession>
<dbReference type="Gene3D" id="1.10.442.10">
    <property type="entry name" value="Cytochrome c oxidase subunit IV"/>
    <property type="match status" value="1"/>
</dbReference>
<evidence type="ECO:0000256" key="6">
    <source>
        <dbReference type="ARBA" id="ARBA00022989"/>
    </source>
</evidence>